<dbReference type="SUPFAM" id="SSF51735">
    <property type="entry name" value="NAD(P)-binding Rossmann-fold domains"/>
    <property type="match status" value="1"/>
</dbReference>
<feature type="domain" description="GFO/IDH/MocA-like oxidoreductase" evidence="4">
    <location>
        <begin position="137"/>
        <end position="266"/>
    </location>
</feature>
<dbReference type="PANTHER" id="PTHR43818:SF11">
    <property type="entry name" value="BCDNA.GH03377"/>
    <property type="match status" value="1"/>
</dbReference>
<dbReference type="Pfam" id="PF22725">
    <property type="entry name" value="GFO_IDH_MocA_C3"/>
    <property type="match status" value="1"/>
</dbReference>
<evidence type="ECO:0000259" key="3">
    <source>
        <dbReference type="Pfam" id="PF01408"/>
    </source>
</evidence>
<dbReference type="GO" id="GO:0000166">
    <property type="term" value="F:nucleotide binding"/>
    <property type="evidence" value="ECO:0007669"/>
    <property type="project" value="InterPro"/>
</dbReference>
<feature type="domain" description="Gfo/Idh/MocA-like oxidoreductase N-terminal" evidence="3">
    <location>
        <begin position="7"/>
        <end position="122"/>
    </location>
</feature>
<dbReference type="AlphaFoldDB" id="A0A9W6FR14"/>
<dbReference type="Gene3D" id="3.40.50.720">
    <property type="entry name" value="NAD(P)-binding Rossmann-like Domain"/>
    <property type="match status" value="1"/>
</dbReference>
<keyword evidence="2" id="KW-0520">NAD</keyword>
<dbReference type="InterPro" id="IPR000683">
    <property type="entry name" value="Gfo/Idh/MocA-like_OxRdtase_N"/>
</dbReference>
<evidence type="ECO:0000256" key="1">
    <source>
        <dbReference type="ARBA" id="ARBA00023002"/>
    </source>
</evidence>
<keyword evidence="1" id="KW-0560">Oxidoreductase</keyword>
<dbReference type="Proteomes" id="UP001144396">
    <property type="component" value="Unassembled WGS sequence"/>
</dbReference>
<dbReference type="InterPro" id="IPR050463">
    <property type="entry name" value="Gfo/Idh/MocA_oxidrdct_glycsds"/>
</dbReference>
<proteinExistence type="predicted"/>
<organism evidence="5 6">
    <name type="scientific">Agromyces rhizosphaerae</name>
    <dbReference type="NCBI Taxonomy" id="88374"/>
    <lineage>
        <taxon>Bacteria</taxon>
        <taxon>Bacillati</taxon>
        <taxon>Actinomycetota</taxon>
        <taxon>Actinomycetes</taxon>
        <taxon>Micrococcales</taxon>
        <taxon>Microbacteriaceae</taxon>
        <taxon>Agromyces</taxon>
    </lineage>
</organism>
<name>A0A9W6FR14_9MICO</name>
<accession>A0A9W6FR14</accession>
<dbReference type="EMBL" id="BSDP01000001">
    <property type="protein sequence ID" value="GLI26658.1"/>
    <property type="molecule type" value="Genomic_DNA"/>
</dbReference>
<dbReference type="InterPro" id="IPR055170">
    <property type="entry name" value="GFO_IDH_MocA-like_dom"/>
</dbReference>
<dbReference type="Pfam" id="PF01408">
    <property type="entry name" value="GFO_IDH_MocA"/>
    <property type="match status" value="1"/>
</dbReference>
<dbReference type="InterPro" id="IPR036291">
    <property type="entry name" value="NAD(P)-bd_dom_sf"/>
</dbReference>
<evidence type="ECO:0000256" key="2">
    <source>
        <dbReference type="ARBA" id="ARBA00023027"/>
    </source>
</evidence>
<keyword evidence="6" id="KW-1185">Reference proteome</keyword>
<dbReference type="PANTHER" id="PTHR43818">
    <property type="entry name" value="BCDNA.GH03377"/>
    <property type="match status" value="1"/>
</dbReference>
<comment type="caution">
    <text evidence="5">The sequence shown here is derived from an EMBL/GenBank/DDBJ whole genome shotgun (WGS) entry which is preliminary data.</text>
</comment>
<reference evidence="5" key="1">
    <citation type="submission" date="2022-12" db="EMBL/GenBank/DDBJ databases">
        <title>Reference genome sequencing for broad-spectrum identification of bacterial and archaeal isolates by mass spectrometry.</title>
        <authorList>
            <person name="Sekiguchi Y."/>
            <person name="Tourlousse D.M."/>
        </authorList>
    </citation>
    <scope>NUCLEOTIDE SEQUENCE</scope>
    <source>
        <strain evidence="5">14</strain>
    </source>
</reference>
<dbReference type="Gene3D" id="3.30.360.10">
    <property type="entry name" value="Dihydrodipicolinate Reductase, domain 2"/>
    <property type="match status" value="1"/>
</dbReference>
<evidence type="ECO:0000259" key="4">
    <source>
        <dbReference type="Pfam" id="PF22725"/>
    </source>
</evidence>
<protein>
    <submittedName>
        <fullName evidence="5">Oxidoreductase</fullName>
    </submittedName>
</protein>
<gene>
    <name evidence="5" type="ORF">ARHIZOSPH14_09000</name>
</gene>
<dbReference type="RefSeq" id="WP_281882675.1">
    <property type="nucleotide sequence ID" value="NZ_BSDP01000001.1"/>
</dbReference>
<dbReference type="SUPFAM" id="SSF55347">
    <property type="entry name" value="Glyceraldehyde-3-phosphate dehydrogenase-like, C-terminal domain"/>
    <property type="match status" value="1"/>
</dbReference>
<evidence type="ECO:0000313" key="6">
    <source>
        <dbReference type="Proteomes" id="UP001144396"/>
    </source>
</evidence>
<sequence length="346" mass="37311">MTAAELAIGVLGAGGNTRERHLPNLQSIPGVSVVAVHNRTDASARRVAEEFGIPDVRADWREIVEDPRIDAIVIGTWPDTHALFSIAALRGGKHVLCEARMAANLAESRAMLETSREHPQLVAQLLPAPTTLHLDATIARMMSTGYIGELLAIDIAERSGFVDPTLPRGWRQSTEFSGVNVMSLGIHYEQVLRWTGAAARVMAMGRTVVDTRPGPDGEPIPVDVPDHVEVSAELEGGATLRVSLSQVTGGAPANAIHLFGSEGTLRVVDGQLEGMRRGERSYAPISPDPTAGASDGWRVEEEFVGAIRGAEPVTRTSFEDGERYMRFTEAVWRSIRDGRGVSLSEL</sequence>
<dbReference type="GO" id="GO:0016491">
    <property type="term" value="F:oxidoreductase activity"/>
    <property type="evidence" value="ECO:0007669"/>
    <property type="project" value="UniProtKB-KW"/>
</dbReference>
<evidence type="ECO:0000313" key="5">
    <source>
        <dbReference type="EMBL" id="GLI26658.1"/>
    </source>
</evidence>